<dbReference type="GO" id="GO:0008017">
    <property type="term" value="F:microtubule binding"/>
    <property type="evidence" value="ECO:0007669"/>
    <property type="project" value="InterPro"/>
</dbReference>
<dbReference type="GO" id="GO:0003777">
    <property type="term" value="F:microtubule motor activity"/>
    <property type="evidence" value="ECO:0007669"/>
    <property type="project" value="InterPro"/>
</dbReference>
<keyword evidence="8" id="KW-0206">Cytoskeleton</keyword>
<keyword evidence="7 9" id="KW-0505">Motor protein</keyword>
<evidence type="ECO:0000313" key="14">
    <source>
        <dbReference type="Proteomes" id="UP000694389"/>
    </source>
</evidence>
<keyword evidence="2" id="KW-0963">Cytoplasm</keyword>
<evidence type="ECO:0000259" key="12">
    <source>
        <dbReference type="PROSITE" id="PS50067"/>
    </source>
</evidence>
<dbReference type="GeneTree" id="ENSGT00940000159439"/>
<evidence type="ECO:0000256" key="11">
    <source>
        <dbReference type="SAM" id="Coils"/>
    </source>
</evidence>
<dbReference type="GO" id="GO:0007292">
    <property type="term" value="P:female gamete generation"/>
    <property type="evidence" value="ECO:0007669"/>
    <property type="project" value="UniProtKB-ARBA"/>
</dbReference>
<dbReference type="AlphaFoldDB" id="A0A8C4GVW3"/>
<dbReference type="PRINTS" id="PR00380">
    <property type="entry name" value="KINESINHEAVY"/>
</dbReference>
<name>A0A8C4GVW3_DICLA</name>
<reference evidence="13" key="1">
    <citation type="submission" date="2025-08" db="UniProtKB">
        <authorList>
            <consortium name="Ensembl"/>
        </authorList>
    </citation>
    <scope>IDENTIFICATION</scope>
</reference>
<dbReference type="InterPro" id="IPR027417">
    <property type="entry name" value="P-loop_NTPase"/>
</dbReference>
<comment type="subcellular location">
    <subcellularLocation>
        <location evidence="1">Cytoplasm</location>
        <location evidence="1">Cytoskeleton</location>
    </subcellularLocation>
</comment>
<feature type="domain" description="Kinesin motor" evidence="12">
    <location>
        <begin position="9"/>
        <end position="343"/>
    </location>
</feature>
<feature type="binding site" evidence="9">
    <location>
        <begin position="84"/>
        <end position="91"/>
    </location>
    <ligand>
        <name>ATP</name>
        <dbReference type="ChEBI" id="CHEBI:30616"/>
    </ligand>
</feature>
<dbReference type="Gene3D" id="3.40.850.10">
    <property type="entry name" value="Kinesin motor domain"/>
    <property type="match status" value="1"/>
</dbReference>
<organism evidence="13 14">
    <name type="scientific">Dicentrarchus labrax</name>
    <name type="common">European seabass</name>
    <name type="synonym">Morone labrax</name>
    <dbReference type="NCBI Taxonomy" id="13489"/>
    <lineage>
        <taxon>Eukaryota</taxon>
        <taxon>Metazoa</taxon>
        <taxon>Chordata</taxon>
        <taxon>Craniata</taxon>
        <taxon>Vertebrata</taxon>
        <taxon>Euteleostomi</taxon>
        <taxon>Actinopterygii</taxon>
        <taxon>Neopterygii</taxon>
        <taxon>Teleostei</taxon>
        <taxon>Neoteleostei</taxon>
        <taxon>Acanthomorphata</taxon>
        <taxon>Eupercaria</taxon>
        <taxon>Moronidae</taxon>
        <taxon>Dicentrarchus</taxon>
    </lineage>
</organism>
<evidence type="ECO:0000256" key="5">
    <source>
        <dbReference type="ARBA" id="ARBA00022840"/>
    </source>
</evidence>
<evidence type="ECO:0000256" key="3">
    <source>
        <dbReference type="ARBA" id="ARBA00022701"/>
    </source>
</evidence>
<evidence type="ECO:0000256" key="10">
    <source>
        <dbReference type="RuleBase" id="RU000394"/>
    </source>
</evidence>
<keyword evidence="5 9" id="KW-0067">ATP-binding</keyword>
<evidence type="ECO:0000256" key="9">
    <source>
        <dbReference type="PROSITE-ProRule" id="PRU00283"/>
    </source>
</evidence>
<accession>A0A8C4GVW3</accession>
<evidence type="ECO:0000256" key="6">
    <source>
        <dbReference type="ARBA" id="ARBA00023054"/>
    </source>
</evidence>
<feature type="coiled-coil region" evidence="11">
    <location>
        <begin position="797"/>
        <end position="877"/>
    </location>
</feature>
<dbReference type="GO" id="GO:0030951">
    <property type="term" value="P:establishment or maintenance of microtubule cytoskeleton polarity"/>
    <property type="evidence" value="ECO:0007669"/>
    <property type="project" value="UniProtKB-ARBA"/>
</dbReference>
<dbReference type="PANTHER" id="PTHR47968">
    <property type="entry name" value="CENTROMERE PROTEIN E"/>
    <property type="match status" value="1"/>
</dbReference>
<evidence type="ECO:0000256" key="7">
    <source>
        <dbReference type="ARBA" id="ARBA00023175"/>
    </source>
</evidence>
<dbReference type="GO" id="GO:0005524">
    <property type="term" value="F:ATP binding"/>
    <property type="evidence" value="ECO:0007669"/>
    <property type="project" value="UniProtKB-UniRule"/>
</dbReference>
<comment type="similarity">
    <text evidence="9 10">Belongs to the TRAFAC class myosin-kinesin ATPase superfamily. Kinesin family.</text>
</comment>
<dbReference type="PROSITE" id="PS00411">
    <property type="entry name" value="KINESIN_MOTOR_1"/>
    <property type="match status" value="1"/>
</dbReference>
<dbReference type="FunFam" id="3.40.850.10:FF:000067">
    <property type="entry name" value="Kinesin-like protein"/>
    <property type="match status" value="1"/>
</dbReference>
<dbReference type="Proteomes" id="UP000694389">
    <property type="component" value="Unassembled WGS sequence"/>
</dbReference>
<feature type="coiled-coil region" evidence="11">
    <location>
        <begin position="348"/>
        <end position="389"/>
    </location>
</feature>
<reference evidence="13" key="2">
    <citation type="submission" date="2025-09" db="UniProtKB">
        <authorList>
            <consortium name="Ensembl"/>
        </authorList>
    </citation>
    <scope>IDENTIFICATION</scope>
</reference>
<keyword evidence="4 9" id="KW-0547">Nucleotide-binding</keyword>
<dbReference type="GO" id="GO:0048489">
    <property type="term" value="P:synaptic vesicle transport"/>
    <property type="evidence" value="ECO:0007669"/>
    <property type="project" value="UniProtKB-ARBA"/>
</dbReference>
<protein>
    <recommendedName>
        <fullName evidence="10">Kinesin-like protein</fullName>
    </recommendedName>
</protein>
<feature type="coiled-coil region" evidence="11">
    <location>
        <begin position="489"/>
        <end position="554"/>
    </location>
</feature>
<dbReference type="InterPro" id="IPR001752">
    <property type="entry name" value="Kinesin_motor_dom"/>
</dbReference>
<keyword evidence="14" id="KW-1185">Reference proteome</keyword>
<evidence type="ECO:0000313" key="13">
    <source>
        <dbReference type="Ensembl" id="ENSDLAP00005033357.1"/>
    </source>
</evidence>
<feature type="coiled-coil region" evidence="11">
    <location>
        <begin position="415"/>
        <end position="442"/>
    </location>
</feature>
<dbReference type="PROSITE" id="PS50067">
    <property type="entry name" value="KINESIN_MOTOR_2"/>
    <property type="match status" value="1"/>
</dbReference>
<dbReference type="InterPro" id="IPR019821">
    <property type="entry name" value="Kinesin_motor_CS"/>
</dbReference>
<sequence>MADVPAECNIKVLCRFRPLNQSEIVRGDQFIPKFQGDDTVVGRSYSFDRVFPTNTTQEQVYNTCAKQIVKDVLFGYNGTIFAYGQTSSGKTHTMEFFFQHCYLFFMTLLACCFGKLHDPHQMGIIPRIAEDIFNHIFAMDENLEFHIKVSYFEIYMDKIRDLLDVTKTNLSVHEDKNRVPYVKGCTERFVSSPDEVMDVIDEGKANRHVAVTNMNEHSSRSHSIFLINIKQEHVETEQKLCGKLYLVDLAGSEKVSKTGAAGAVLDEAKNINKSLSALGNVISALAEGTKTHVPYRDSKMTRILQDSLGGNCRTTMFICCSPSSYNDAETKSTLMFGQRAKTIRNTASINLELTAEQWKRKYEKEKEKNKTMKDTIQKLETELNRWRNGETQVVTRIETVEERPVLDNDTSSIVVRISEEERQKYEEEIRKLYKQLDDKDDEINLQCQLVEKLKQQMLDQDELLASSKGDGDKVQAELGRLQVESDCAKAEVKEVLQALEELAINYDQKSQEVEEKGLQNQLLADQLSQKMNSLMELEAELSRMQEVSGQQRKRIADVLNGLMRDLSEFSTIVGNGEIKLPVEISGAIEEEFTVARLYISKIKSEVKSMVKRCRQLENMQLECHRKMEETGRELSSCQLLISQHEAKIRSLTEYMQSVEQKKRLLEESHDSLSEELAKLQDQGNMHITHAHKNTVKCNTIRQQGESHRGLHHKQLARLRDEINENMLSVLLCNFSLPSQNLELSLTYFHLSVLQARELQTLHNLRKLFVQDLTSRVKKSSEMEPDDSGGSCTQKQKISFLENNLDQLTKVHKQLVRDNADLRCELPKLEKRLRSTAERVKALETALRDAKEGAMMDRRRYQQEVDRIKDAMRAKNALRRPHAAQIAKPVRPKQLTVCSPTNPFYTYIRATEHANTYSNALFQGNVTQPSSASVNCNPNSVQSNT</sequence>
<dbReference type="GO" id="GO:0007097">
    <property type="term" value="P:nuclear migration"/>
    <property type="evidence" value="ECO:0007669"/>
    <property type="project" value="UniProtKB-ARBA"/>
</dbReference>
<evidence type="ECO:0000256" key="8">
    <source>
        <dbReference type="ARBA" id="ARBA00023212"/>
    </source>
</evidence>
<dbReference type="SMART" id="SM00129">
    <property type="entry name" value="KISc"/>
    <property type="match status" value="1"/>
</dbReference>
<dbReference type="SUPFAM" id="SSF52540">
    <property type="entry name" value="P-loop containing nucleoside triphosphate hydrolases"/>
    <property type="match status" value="1"/>
</dbReference>
<evidence type="ECO:0000256" key="1">
    <source>
        <dbReference type="ARBA" id="ARBA00004245"/>
    </source>
</evidence>
<evidence type="ECO:0000256" key="4">
    <source>
        <dbReference type="ARBA" id="ARBA00022741"/>
    </source>
</evidence>
<dbReference type="InterPro" id="IPR059182">
    <property type="entry name" value="Khc_C"/>
</dbReference>
<dbReference type="CDD" id="cd23649">
    <property type="entry name" value="Khc_CBD_cc"/>
    <property type="match status" value="1"/>
</dbReference>
<dbReference type="CDD" id="cd01369">
    <property type="entry name" value="KISc_KHC_KIF5"/>
    <property type="match status" value="1"/>
</dbReference>
<feature type="coiled-coil region" evidence="11">
    <location>
        <begin position="599"/>
        <end position="682"/>
    </location>
</feature>
<dbReference type="GO" id="GO:0098957">
    <property type="term" value="P:anterograde axonal transport of mitochondrion"/>
    <property type="evidence" value="ECO:0007669"/>
    <property type="project" value="UniProtKB-ARBA"/>
</dbReference>
<dbReference type="Ensembl" id="ENSDLAT00005035594.2">
    <property type="protein sequence ID" value="ENSDLAP00005033357.1"/>
    <property type="gene ID" value="ENSDLAG00005009632.2"/>
</dbReference>
<keyword evidence="6 11" id="KW-0175">Coiled coil</keyword>
<evidence type="ECO:0000256" key="2">
    <source>
        <dbReference type="ARBA" id="ARBA00022490"/>
    </source>
</evidence>
<dbReference type="GO" id="GO:0032991">
    <property type="term" value="C:protein-containing complex"/>
    <property type="evidence" value="ECO:0007669"/>
    <property type="project" value="UniProtKB-ARBA"/>
</dbReference>
<dbReference type="InterPro" id="IPR027640">
    <property type="entry name" value="Kinesin-like_fam"/>
</dbReference>
<dbReference type="InterPro" id="IPR036961">
    <property type="entry name" value="Kinesin_motor_dom_sf"/>
</dbReference>
<keyword evidence="3 10" id="KW-0493">Microtubule</keyword>
<dbReference type="Pfam" id="PF00225">
    <property type="entry name" value="Kinesin"/>
    <property type="match status" value="1"/>
</dbReference>
<dbReference type="GO" id="GO:1904115">
    <property type="term" value="C:axon cytoplasm"/>
    <property type="evidence" value="ECO:0007669"/>
    <property type="project" value="GOC"/>
</dbReference>
<proteinExistence type="inferred from homology"/>
<dbReference type="GO" id="GO:0005874">
    <property type="term" value="C:microtubule"/>
    <property type="evidence" value="ECO:0007669"/>
    <property type="project" value="UniProtKB-KW"/>
</dbReference>
<dbReference type="Gene3D" id="6.10.250.1590">
    <property type="match status" value="1"/>
</dbReference>
<dbReference type="PANTHER" id="PTHR47968:SF36">
    <property type="entry name" value="KINESIN HEAVY CHAIN ISOFORM X1"/>
    <property type="match status" value="1"/>
</dbReference>